<evidence type="ECO:0000259" key="2">
    <source>
        <dbReference type="Pfam" id="PF03478"/>
    </source>
</evidence>
<dbReference type="InterPro" id="IPR050942">
    <property type="entry name" value="F-box_BR-signaling"/>
</dbReference>
<proteinExistence type="predicted"/>
<name>A0AAW0LJP2_QUESU</name>
<dbReference type="AlphaFoldDB" id="A0AAW0LJP2"/>
<protein>
    <submittedName>
        <fullName evidence="3">F-box protein</fullName>
    </submittedName>
</protein>
<dbReference type="PANTHER" id="PTHR44259:SF114">
    <property type="entry name" value="OS06G0707300 PROTEIN"/>
    <property type="match status" value="1"/>
</dbReference>
<feature type="region of interest" description="Disordered" evidence="1">
    <location>
        <begin position="1"/>
        <end position="51"/>
    </location>
</feature>
<evidence type="ECO:0000313" key="3">
    <source>
        <dbReference type="EMBL" id="KAK7851281.1"/>
    </source>
</evidence>
<dbReference type="InterPro" id="IPR005174">
    <property type="entry name" value="KIB1-4_b-propeller"/>
</dbReference>
<reference evidence="3 4" key="1">
    <citation type="journal article" date="2018" name="Sci. Data">
        <title>The draft genome sequence of cork oak.</title>
        <authorList>
            <person name="Ramos A.M."/>
            <person name="Usie A."/>
            <person name="Barbosa P."/>
            <person name="Barros P.M."/>
            <person name="Capote T."/>
            <person name="Chaves I."/>
            <person name="Simoes F."/>
            <person name="Abreu I."/>
            <person name="Carrasquinho I."/>
            <person name="Faro C."/>
            <person name="Guimaraes J.B."/>
            <person name="Mendonca D."/>
            <person name="Nobrega F."/>
            <person name="Rodrigues L."/>
            <person name="Saibo N.J.M."/>
            <person name="Varela M.C."/>
            <person name="Egas C."/>
            <person name="Matos J."/>
            <person name="Miguel C.M."/>
            <person name="Oliveira M.M."/>
            <person name="Ricardo C.P."/>
            <person name="Goncalves S."/>
        </authorList>
    </citation>
    <scope>NUCLEOTIDE SEQUENCE [LARGE SCALE GENOMIC DNA]</scope>
    <source>
        <strain evidence="4">cv. HL8</strain>
    </source>
</reference>
<dbReference type="Pfam" id="PF03478">
    <property type="entry name" value="Beta-prop_KIB1-4"/>
    <property type="match status" value="1"/>
</dbReference>
<sequence length="156" mass="17449">MRGGPFYSLGGYSNYKENEFNNEDSEDDTEDENALEDESDEEEGKEEDIDDNSYVTIGFTVLKLKRYTKAGSKDRYKWVKVHSLGDQALFVGDKSSMSLSASSFNGCKANCIYLTDDHKLYYVSTLNGGGNDIGVFSKKDGKIELLLKDDITLLDC</sequence>
<evidence type="ECO:0000256" key="1">
    <source>
        <dbReference type="SAM" id="MobiDB-lite"/>
    </source>
</evidence>
<organism evidence="3 4">
    <name type="scientific">Quercus suber</name>
    <name type="common">Cork oak</name>
    <dbReference type="NCBI Taxonomy" id="58331"/>
    <lineage>
        <taxon>Eukaryota</taxon>
        <taxon>Viridiplantae</taxon>
        <taxon>Streptophyta</taxon>
        <taxon>Embryophyta</taxon>
        <taxon>Tracheophyta</taxon>
        <taxon>Spermatophyta</taxon>
        <taxon>Magnoliopsida</taxon>
        <taxon>eudicotyledons</taxon>
        <taxon>Gunneridae</taxon>
        <taxon>Pentapetalae</taxon>
        <taxon>rosids</taxon>
        <taxon>fabids</taxon>
        <taxon>Fagales</taxon>
        <taxon>Fagaceae</taxon>
        <taxon>Quercus</taxon>
    </lineage>
</organism>
<feature type="domain" description="KIB1-4 beta-propeller" evidence="2">
    <location>
        <begin position="52"/>
        <end position="137"/>
    </location>
</feature>
<dbReference type="EMBL" id="PKMF04000089">
    <property type="protein sequence ID" value="KAK7851281.1"/>
    <property type="molecule type" value="Genomic_DNA"/>
</dbReference>
<gene>
    <name evidence="3" type="ORF">CFP56_042568</name>
</gene>
<evidence type="ECO:0000313" key="4">
    <source>
        <dbReference type="Proteomes" id="UP000237347"/>
    </source>
</evidence>
<keyword evidence="4" id="KW-1185">Reference proteome</keyword>
<dbReference type="Proteomes" id="UP000237347">
    <property type="component" value="Unassembled WGS sequence"/>
</dbReference>
<accession>A0AAW0LJP2</accession>
<dbReference type="PANTHER" id="PTHR44259">
    <property type="entry name" value="OS07G0183000 PROTEIN-RELATED"/>
    <property type="match status" value="1"/>
</dbReference>
<comment type="caution">
    <text evidence="3">The sequence shown here is derived from an EMBL/GenBank/DDBJ whole genome shotgun (WGS) entry which is preliminary data.</text>
</comment>
<feature type="compositionally biased region" description="Acidic residues" evidence="1">
    <location>
        <begin position="20"/>
        <end position="51"/>
    </location>
</feature>